<dbReference type="SMART" id="SM00355">
    <property type="entry name" value="ZnF_C2H2"/>
    <property type="match status" value="3"/>
</dbReference>
<name>A0ABD2N902_9CUCU</name>
<evidence type="ECO:0000313" key="3">
    <source>
        <dbReference type="EMBL" id="KAL3275256.1"/>
    </source>
</evidence>
<gene>
    <name evidence="3" type="ORF">HHI36_020025</name>
</gene>
<keyword evidence="1" id="KW-0479">Metal-binding</keyword>
<reference evidence="3 4" key="1">
    <citation type="journal article" date="2021" name="BMC Biol.">
        <title>Horizontally acquired antibacterial genes associated with adaptive radiation of ladybird beetles.</title>
        <authorList>
            <person name="Li H.S."/>
            <person name="Tang X.F."/>
            <person name="Huang Y.H."/>
            <person name="Xu Z.Y."/>
            <person name="Chen M.L."/>
            <person name="Du X.Y."/>
            <person name="Qiu B.Y."/>
            <person name="Chen P.T."/>
            <person name="Zhang W."/>
            <person name="Slipinski A."/>
            <person name="Escalona H.E."/>
            <person name="Waterhouse R.M."/>
            <person name="Zwick A."/>
            <person name="Pang H."/>
        </authorList>
    </citation>
    <scope>NUCLEOTIDE SEQUENCE [LARGE SCALE GENOMIC DNA]</scope>
    <source>
        <strain evidence="3">SYSU2018</strain>
    </source>
</reference>
<dbReference type="Gene3D" id="3.30.160.60">
    <property type="entry name" value="Classic Zinc Finger"/>
    <property type="match status" value="1"/>
</dbReference>
<comment type="caution">
    <text evidence="3">The sequence shown here is derived from an EMBL/GenBank/DDBJ whole genome shotgun (WGS) entry which is preliminary data.</text>
</comment>
<proteinExistence type="predicted"/>
<protein>
    <recommendedName>
        <fullName evidence="2">C2H2-type domain-containing protein</fullName>
    </recommendedName>
</protein>
<organism evidence="3 4">
    <name type="scientific">Cryptolaemus montrouzieri</name>
    <dbReference type="NCBI Taxonomy" id="559131"/>
    <lineage>
        <taxon>Eukaryota</taxon>
        <taxon>Metazoa</taxon>
        <taxon>Ecdysozoa</taxon>
        <taxon>Arthropoda</taxon>
        <taxon>Hexapoda</taxon>
        <taxon>Insecta</taxon>
        <taxon>Pterygota</taxon>
        <taxon>Neoptera</taxon>
        <taxon>Endopterygota</taxon>
        <taxon>Coleoptera</taxon>
        <taxon>Polyphaga</taxon>
        <taxon>Cucujiformia</taxon>
        <taxon>Coccinelloidea</taxon>
        <taxon>Coccinellidae</taxon>
        <taxon>Scymninae</taxon>
        <taxon>Scymnini</taxon>
        <taxon>Cryptolaemus</taxon>
    </lineage>
</organism>
<dbReference type="PROSITE" id="PS50157">
    <property type="entry name" value="ZINC_FINGER_C2H2_2"/>
    <property type="match status" value="1"/>
</dbReference>
<evidence type="ECO:0000313" key="4">
    <source>
        <dbReference type="Proteomes" id="UP001516400"/>
    </source>
</evidence>
<dbReference type="InterPro" id="IPR036236">
    <property type="entry name" value="Znf_C2H2_sf"/>
</dbReference>
<dbReference type="Proteomes" id="UP001516400">
    <property type="component" value="Unassembled WGS sequence"/>
</dbReference>
<evidence type="ECO:0000259" key="2">
    <source>
        <dbReference type="PROSITE" id="PS50157"/>
    </source>
</evidence>
<evidence type="ECO:0000256" key="1">
    <source>
        <dbReference type="PROSITE-ProRule" id="PRU00042"/>
    </source>
</evidence>
<dbReference type="EMBL" id="JABFTP020000083">
    <property type="protein sequence ID" value="KAL3275256.1"/>
    <property type="molecule type" value="Genomic_DNA"/>
</dbReference>
<keyword evidence="4" id="KW-1185">Reference proteome</keyword>
<feature type="domain" description="C2H2-type" evidence="2">
    <location>
        <begin position="61"/>
        <end position="88"/>
    </location>
</feature>
<keyword evidence="1" id="KW-0863">Zinc-finger</keyword>
<dbReference type="AlphaFoldDB" id="A0ABD2N902"/>
<dbReference type="SUPFAM" id="SSF57667">
    <property type="entry name" value="beta-beta-alpha zinc fingers"/>
    <property type="match status" value="1"/>
</dbReference>
<dbReference type="GO" id="GO:0008270">
    <property type="term" value="F:zinc ion binding"/>
    <property type="evidence" value="ECO:0007669"/>
    <property type="project" value="UniProtKB-KW"/>
</dbReference>
<accession>A0ABD2N902</accession>
<keyword evidence="1" id="KW-0862">Zinc</keyword>
<dbReference type="Pfam" id="PF00096">
    <property type="entry name" value="zf-C2H2"/>
    <property type="match status" value="1"/>
</dbReference>
<sequence>MVIFSPMNNHLNASTNGGYFPCPGCEKIYRSDGSRRRHLKYQCGKQKPPLTGYNITEEKEYECEDCKKTYKHFSSMRRHKLYECGKMPNIQCPILNCTYKAKINDRMLQHVRMVHKMDI</sequence>
<dbReference type="InterPro" id="IPR013087">
    <property type="entry name" value="Znf_C2H2_type"/>
</dbReference>